<dbReference type="Proteomes" id="UP000051380">
    <property type="component" value="Unassembled WGS sequence"/>
</dbReference>
<feature type="transmembrane region" description="Helical" evidence="1">
    <location>
        <begin position="35"/>
        <end position="53"/>
    </location>
</feature>
<proteinExistence type="predicted"/>
<keyword evidence="1" id="KW-0472">Membrane</keyword>
<dbReference type="RefSeq" id="WP_057029136.1">
    <property type="nucleotide sequence ID" value="NZ_LJYF01000031.1"/>
</dbReference>
<accession>A0A0R3C435</accession>
<keyword evidence="1" id="KW-0812">Transmembrane</keyword>
<evidence type="ECO:0000313" key="3">
    <source>
        <dbReference type="Proteomes" id="UP000051380"/>
    </source>
</evidence>
<sequence>MLWKLYFALFGVTTLGGVGVILVDGPHPIYPLADYVILTLTIAQLVDLFGYAFQRPILSERLWQSAFPLFTLNLIATLVIASIRFAAARPEYGAPVAAFAVILVGLPWHLPLLLADRRYAFRSTTVIWKELV</sequence>
<keyword evidence="1" id="KW-1133">Transmembrane helix</keyword>
<evidence type="ECO:0000256" key="1">
    <source>
        <dbReference type="SAM" id="Phobius"/>
    </source>
</evidence>
<feature type="transmembrane region" description="Helical" evidence="1">
    <location>
        <begin position="65"/>
        <end position="86"/>
    </location>
</feature>
<gene>
    <name evidence="2" type="ORF">AOQ72_30595</name>
</gene>
<protein>
    <submittedName>
        <fullName evidence="2">Uncharacterized protein</fullName>
    </submittedName>
</protein>
<comment type="caution">
    <text evidence="2">The sequence shown here is derived from an EMBL/GenBank/DDBJ whole genome shotgun (WGS) entry which is preliminary data.</text>
</comment>
<reference evidence="2 3" key="1">
    <citation type="submission" date="2015-09" db="EMBL/GenBank/DDBJ databases">
        <title>Draft Genome Sequence of the Strain BR 3267 (Bradyrhizobium yuanmingense) recommended as inoculant for cowpea in Brazil.</title>
        <authorList>
            <person name="Simoes-Araujo J.L."/>
            <person name="Zilli J.E."/>
        </authorList>
    </citation>
    <scope>NUCLEOTIDE SEQUENCE [LARGE SCALE GENOMIC DNA]</scope>
    <source>
        <strain evidence="2 3">BR3267</strain>
    </source>
</reference>
<dbReference type="AlphaFoldDB" id="A0A0R3C435"/>
<feature type="transmembrane region" description="Helical" evidence="1">
    <location>
        <begin position="92"/>
        <end position="114"/>
    </location>
</feature>
<organism evidence="2 3">
    <name type="scientific">Bradyrhizobium yuanmingense</name>
    <dbReference type="NCBI Taxonomy" id="108015"/>
    <lineage>
        <taxon>Bacteria</taxon>
        <taxon>Pseudomonadati</taxon>
        <taxon>Pseudomonadota</taxon>
        <taxon>Alphaproteobacteria</taxon>
        <taxon>Hyphomicrobiales</taxon>
        <taxon>Nitrobacteraceae</taxon>
        <taxon>Bradyrhizobium</taxon>
    </lineage>
</organism>
<dbReference type="EMBL" id="LJYF01000031">
    <property type="protein sequence ID" value="KRP92506.1"/>
    <property type="molecule type" value="Genomic_DNA"/>
</dbReference>
<name>A0A0R3C435_9BRAD</name>
<evidence type="ECO:0000313" key="2">
    <source>
        <dbReference type="EMBL" id="KRP92506.1"/>
    </source>
</evidence>
<feature type="transmembrane region" description="Helical" evidence="1">
    <location>
        <begin position="5"/>
        <end position="23"/>
    </location>
</feature>